<dbReference type="PANTHER" id="PTHR31879">
    <property type="entry name" value="DET1- AND DDB1-ASSOCIATED PROTEIN 1"/>
    <property type="match status" value="1"/>
</dbReference>
<dbReference type="AlphaFoldDB" id="A0A835SCA4"/>
<dbReference type="PROSITE" id="PS50800">
    <property type="entry name" value="SAP"/>
    <property type="match status" value="1"/>
</dbReference>
<feature type="compositionally biased region" description="Low complexity" evidence="2">
    <location>
        <begin position="202"/>
        <end position="213"/>
    </location>
</feature>
<evidence type="ECO:0000256" key="1">
    <source>
        <dbReference type="ARBA" id="ARBA00008042"/>
    </source>
</evidence>
<name>A0A835SCA4_VANPL</name>
<evidence type="ECO:0000313" key="5">
    <source>
        <dbReference type="Proteomes" id="UP000639772"/>
    </source>
</evidence>
<gene>
    <name evidence="4" type="ORF">HPP92_001240</name>
</gene>
<dbReference type="GO" id="GO:0032436">
    <property type="term" value="P:positive regulation of proteasomal ubiquitin-dependent protein catabolic process"/>
    <property type="evidence" value="ECO:0007669"/>
    <property type="project" value="TreeGrafter"/>
</dbReference>
<dbReference type="InterPro" id="IPR003034">
    <property type="entry name" value="SAP_dom"/>
</dbReference>
<dbReference type="Pfam" id="PF10172">
    <property type="entry name" value="DDA1"/>
    <property type="match status" value="2"/>
</dbReference>
<dbReference type="SMART" id="SM00513">
    <property type="entry name" value="SAP"/>
    <property type="match status" value="1"/>
</dbReference>
<dbReference type="InterPro" id="IPR018276">
    <property type="entry name" value="DDA1_dom"/>
</dbReference>
<feature type="region of interest" description="Disordered" evidence="2">
    <location>
        <begin position="230"/>
        <end position="253"/>
    </location>
</feature>
<dbReference type="EMBL" id="JADCNM010000001">
    <property type="protein sequence ID" value="KAG0501168.1"/>
    <property type="molecule type" value="Genomic_DNA"/>
</dbReference>
<organism evidence="4 5">
    <name type="scientific">Vanilla planifolia</name>
    <name type="common">Vanilla</name>
    <dbReference type="NCBI Taxonomy" id="51239"/>
    <lineage>
        <taxon>Eukaryota</taxon>
        <taxon>Viridiplantae</taxon>
        <taxon>Streptophyta</taxon>
        <taxon>Embryophyta</taxon>
        <taxon>Tracheophyta</taxon>
        <taxon>Spermatophyta</taxon>
        <taxon>Magnoliopsida</taxon>
        <taxon>Liliopsida</taxon>
        <taxon>Asparagales</taxon>
        <taxon>Orchidaceae</taxon>
        <taxon>Vanilloideae</taxon>
        <taxon>Vanilleae</taxon>
        <taxon>Vanilla</taxon>
    </lineage>
</organism>
<feature type="region of interest" description="Disordered" evidence="2">
    <location>
        <begin position="188"/>
        <end position="214"/>
    </location>
</feature>
<feature type="domain" description="SAP" evidence="3">
    <location>
        <begin position="217"/>
        <end position="251"/>
    </location>
</feature>
<evidence type="ECO:0000313" key="4">
    <source>
        <dbReference type="EMBL" id="KAG0501168.1"/>
    </source>
</evidence>
<feature type="compositionally biased region" description="Polar residues" evidence="2">
    <location>
        <begin position="1"/>
        <end position="11"/>
    </location>
</feature>
<comment type="similarity">
    <text evidence="1">Belongs to the DDA1 family.</text>
</comment>
<dbReference type="SUPFAM" id="SSF68906">
    <property type="entry name" value="SAP domain"/>
    <property type="match status" value="1"/>
</dbReference>
<proteinExistence type="inferred from homology"/>
<dbReference type="Proteomes" id="UP000639772">
    <property type="component" value="Chromosome 1"/>
</dbReference>
<dbReference type="InterPro" id="IPR033575">
    <property type="entry name" value="DDA1-like"/>
</dbReference>
<evidence type="ECO:0000256" key="2">
    <source>
        <dbReference type="SAM" id="MobiDB-lite"/>
    </source>
</evidence>
<dbReference type="Pfam" id="PF02037">
    <property type="entry name" value="SAP"/>
    <property type="match status" value="1"/>
</dbReference>
<dbReference type="GO" id="GO:0080008">
    <property type="term" value="C:Cul4-RING E3 ubiquitin ligase complex"/>
    <property type="evidence" value="ECO:0007669"/>
    <property type="project" value="TreeGrafter"/>
</dbReference>
<sequence length="253" mass="27391">MDDESSGSPTPTKEKRASLLEHDGVGGGASKYLKDLPSRGLFSSRFPSSNLGSIRVYVCDHDTTPPEDQVIKTNATNILIRSLQLSKQKNDAKDAKASMEVSGGASKYLKDLPSRGLFSSRFPSSNLGSIRVYVCDHDTTPPEDQVIKTNATNILIRSLQLSKQKNDAKDAKASMEVSRGKRVAARLLDGKSSAKRANTGVASSSAGSSSGLSERMLHTMTVERLRALLKERGLSPKGKKDELISRLKSDKLR</sequence>
<dbReference type="OrthoDB" id="445357at2759"/>
<comment type="caution">
    <text evidence="4">The sequence shown here is derived from an EMBL/GenBank/DDBJ whole genome shotgun (WGS) entry which is preliminary data.</text>
</comment>
<protein>
    <recommendedName>
        <fullName evidence="3">SAP domain-containing protein</fullName>
    </recommendedName>
</protein>
<accession>A0A835SCA4</accession>
<feature type="region of interest" description="Disordered" evidence="2">
    <location>
        <begin position="1"/>
        <end position="26"/>
    </location>
</feature>
<feature type="compositionally biased region" description="Basic and acidic residues" evidence="2">
    <location>
        <begin position="12"/>
        <end position="24"/>
    </location>
</feature>
<dbReference type="InterPro" id="IPR036361">
    <property type="entry name" value="SAP_dom_sf"/>
</dbReference>
<reference evidence="4 5" key="1">
    <citation type="journal article" date="2020" name="Nat. Food">
        <title>A phased Vanilla planifolia genome enables genetic improvement of flavour and production.</title>
        <authorList>
            <person name="Hasing T."/>
            <person name="Tang H."/>
            <person name="Brym M."/>
            <person name="Khazi F."/>
            <person name="Huang T."/>
            <person name="Chambers A.H."/>
        </authorList>
    </citation>
    <scope>NUCLEOTIDE SEQUENCE [LARGE SCALE GENOMIC DNA]</scope>
    <source>
        <tissue evidence="4">Leaf</tissue>
    </source>
</reference>
<evidence type="ECO:0000259" key="3">
    <source>
        <dbReference type="PROSITE" id="PS50800"/>
    </source>
</evidence>
<dbReference type="PANTHER" id="PTHR31879:SF2">
    <property type="entry name" value="DET1- AND DDB1-ASSOCIATED PROTEIN 1"/>
    <property type="match status" value="1"/>
</dbReference>
<dbReference type="Gene3D" id="1.10.720.30">
    <property type="entry name" value="SAP domain"/>
    <property type="match status" value="1"/>
</dbReference>